<evidence type="ECO:0000256" key="8">
    <source>
        <dbReference type="ARBA" id="ARBA00022792"/>
    </source>
</evidence>
<evidence type="ECO:0000256" key="17">
    <source>
        <dbReference type="ARBA" id="ARBA00037002"/>
    </source>
</evidence>
<dbReference type="EC" id="3.1.2.2" evidence="19"/>
<evidence type="ECO:0000256" key="20">
    <source>
        <dbReference type="ARBA" id="ARBA00040123"/>
    </source>
</evidence>
<comment type="subcellular location">
    <subcellularLocation>
        <location evidence="3">Cell projection</location>
        <location evidence="3">Ruffle membrane</location>
    </subcellularLocation>
    <subcellularLocation>
        <location evidence="1">Cytoplasm</location>
    </subcellularLocation>
    <subcellularLocation>
        <location evidence="4">Mitochondrion inner membrane</location>
        <topology evidence="4">Peripheral membrane protein</topology>
    </subcellularLocation>
    <subcellularLocation>
        <location evidence="2">Mitochondrion intermembrane space</location>
    </subcellularLocation>
</comment>
<keyword evidence="5" id="KW-1003">Cell membrane</keyword>
<comment type="catalytic activity">
    <reaction evidence="24">
        <text>decanoyl-CoA + H2O = decanoate + CoA + H(+)</text>
        <dbReference type="Rhea" id="RHEA:40059"/>
        <dbReference type="ChEBI" id="CHEBI:15377"/>
        <dbReference type="ChEBI" id="CHEBI:15378"/>
        <dbReference type="ChEBI" id="CHEBI:27689"/>
        <dbReference type="ChEBI" id="CHEBI:57287"/>
        <dbReference type="ChEBI" id="CHEBI:61430"/>
    </reaction>
    <physiologicalReaction direction="left-to-right" evidence="24">
        <dbReference type="Rhea" id="RHEA:40060"/>
    </physiologicalReaction>
</comment>
<evidence type="ECO:0000256" key="21">
    <source>
        <dbReference type="ARBA" id="ARBA00043210"/>
    </source>
</evidence>
<evidence type="ECO:0000256" key="18">
    <source>
        <dbReference type="ARBA" id="ARBA00038456"/>
    </source>
</evidence>
<dbReference type="InterPro" id="IPR029069">
    <property type="entry name" value="HotDog_dom_sf"/>
</dbReference>
<evidence type="ECO:0000256" key="2">
    <source>
        <dbReference type="ARBA" id="ARBA00004569"/>
    </source>
</evidence>
<dbReference type="STRING" id="38654.A0A3Q0FS61"/>
<keyword evidence="10" id="KW-0276">Fatty acid metabolism</keyword>
<keyword evidence="7" id="KW-0053">Apoptosis</keyword>
<evidence type="ECO:0000256" key="16">
    <source>
        <dbReference type="ARBA" id="ARBA00035852"/>
    </source>
</evidence>
<evidence type="ECO:0000256" key="23">
    <source>
        <dbReference type="ARBA" id="ARBA00047734"/>
    </source>
</evidence>
<dbReference type="GO" id="GO:0006915">
    <property type="term" value="P:apoptotic process"/>
    <property type="evidence" value="ECO:0007669"/>
    <property type="project" value="UniProtKB-KW"/>
</dbReference>
<evidence type="ECO:0000256" key="5">
    <source>
        <dbReference type="ARBA" id="ARBA00022475"/>
    </source>
</evidence>
<dbReference type="RefSeq" id="XP_025050471.1">
    <property type="nucleotide sequence ID" value="XM_025194686.1"/>
</dbReference>
<dbReference type="InParanoid" id="A0A3Q0FS61"/>
<evidence type="ECO:0000256" key="11">
    <source>
        <dbReference type="ARBA" id="ARBA00022946"/>
    </source>
</evidence>
<evidence type="ECO:0000256" key="22">
    <source>
        <dbReference type="ARBA" id="ARBA00047588"/>
    </source>
</evidence>
<dbReference type="KEGG" id="asn:102388313"/>
<dbReference type="Gene3D" id="3.10.129.10">
    <property type="entry name" value="Hotdog Thioesterase"/>
    <property type="match status" value="1"/>
</dbReference>
<evidence type="ECO:0000256" key="12">
    <source>
        <dbReference type="ARBA" id="ARBA00023098"/>
    </source>
</evidence>
<evidence type="ECO:0000256" key="19">
    <source>
        <dbReference type="ARBA" id="ARBA00038848"/>
    </source>
</evidence>
<comment type="catalytic activity">
    <reaction evidence="25">
        <text>dodecanoyl-CoA + H2O = dodecanoate + CoA + H(+)</text>
        <dbReference type="Rhea" id="RHEA:30135"/>
        <dbReference type="ChEBI" id="CHEBI:15377"/>
        <dbReference type="ChEBI" id="CHEBI:15378"/>
        <dbReference type="ChEBI" id="CHEBI:18262"/>
        <dbReference type="ChEBI" id="CHEBI:57287"/>
        <dbReference type="ChEBI" id="CHEBI:57375"/>
    </reaction>
    <physiologicalReaction direction="left-to-right" evidence="25">
        <dbReference type="Rhea" id="RHEA:30136"/>
    </physiologicalReaction>
</comment>
<comment type="catalytic activity">
    <reaction evidence="26">
        <text>tetradecanoyl-CoA + H2O = tetradecanoate + CoA + H(+)</text>
        <dbReference type="Rhea" id="RHEA:40119"/>
        <dbReference type="ChEBI" id="CHEBI:15377"/>
        <dbReference type="ChEBI" id="CHEBI:15378"/>
        <dbReference type="ChEBI" id="CHEBI:30807"/>
        <dbReference type="ChEBI" id="CHEBI:57287"/>
        <dbReference type="ChEBI" id="CHEBI:57385"/>
    </reaction>
    <physiologicalReaction direction="left-to-right" evidence="26">
        <dbReference type="Rhea" id="RHEA:40120"/>
    </physiologicalReaction>
</comment>
<dbReference type="Proteomes" id="UP000189705">
    <property type="component" value="Unplaced"/>
</dbReference>
<dbReference type="PANTHER" id="PTHR12418">
    <property type="entry name" value="ACYL-COENZYME A THIOESTERASE THEM4"/>
    <property type="match status" value="1"/>
</dbReference>
<evidence type="ECO:0000256" key="26">
    <source>
        <dbReference type="ARBA" id="ARBA00048180"/>
    </source>
</evidence>
<comment type="catalytic activity">
    <reaction evidence="22">
        <text>octanoyl-CoA + H2O = octanoate + CoA + H(+)</text>
        <dbReference type="Rhea" id="RHEA:30143"/>
        <dbReference type="ChEBI" id="CHEBI:15377"/>
        <dbReference type="ChEBI" id="CHEBI:15378"/>
        <dbReference type="ChEBI" id="CHEBI:25646"/>
        <dbReference type="ChEBI" id="CHEBI:57287"/>
        <dbReference type="ChEBI" id="CHEBI:57386"/>
    </reaction>
    <physiologicalReaction direction="left-to-right" evidence="22">
        <dbReference type="Rhea" id="RHEA:30144"/>
    </physiologicalReaction>
</comment>
<evidence type="ECO:0000256" key="14">
    <source>
        <dbReference type="ARBA" id="ARBA00023136"/>
    </source>
</evidence>
<evidence type="ECO:0000256" key="10">
    <source>
        <dbReference type="ARBA" id="ARBA00022832"/>
    </source>
</evidence>
<feature type="domain" description="Thioesterase" evidence="27">
    <location>
        <begin position="246"/>
        <end position="317"/>
    </location>
</feature>
<protein>
    <recommendedName>
        <fullName evidence="20">Acyl-coenzyme A thioesterase THEM4</fullName>
        <ecNumber evidence="19">3.1.2.2</ecNumber>
    </recommendedName>
    <alternativeName>
        <fullName evidence="21">Thioesterase superfamily member 4</fullName>
    </alternativeName>
</protein>
<comment type="similarity">
    <text evidence="18">Belongs to the THEM4/THEM5 thioesterase family.</text>
</comment>
<evidence type="ECO:0000259" key="27">
    <source>
        <dbReference type="Pfam" id="PF03061"/>
    </source>
</evidence>
<dbReference type="InterPro" id="IPR006683">
    <property type="entry name" value="Thioestr_dom"/>
</dbReference>
<keyword evidence="9" id="KW-0378">Hydrolase</keyword>
<evidence type="ECO:0000313" key="28">
    <source>
        <dbReference type="Proteomes" id="UP000189705"/>
    </source>
</evidence>
<dbReference type="InterPro" id="IPR052365">
    <property type="entry name" value="THEM4/THEM5_acyl-CoA_thioest"/>
</dbReference>
<accession>A0A3Q0FS61</accession>
<dbReference type="GO" id="GO:0006631">
    <property type="term" value="P:fatty acid metabolic process"/>
    <property type="evidence" value="ECO:0007669"/>
    <property type="project" value="UniProtKB-KW"/>
</dbReference>
<comment type="catalytic activity">
    <reaction evidence="17">
        <text>(9Z)-octadecenoyl-CoA + H2O = (9Z)-octadecenoate + CoA + H(+)</text>
        <dbReference type="Rhea" id="RHEA:40139"/>
        <dbReference type="ChEBI" id="CHEBI:15377"/>
        <dbReference type="ChEBI" id="CHEBI:15378"/>
        <dbReference type="ChEBI" id="CHEBI:30823"/>
        <dbReference type="ChEBI" id="CHEBI:57287"/>
        <dbReference type="ChEBI" id="CHEBI:57387"/>
    </reaction>
    <physiologicalReaction direction="left-to-right" evidence="17">
        <dbReference type="Rhea" id="RHEA:40140"/>
    </physiologicalReaction>
</comment>
<evidence type="ECO:0000256" key="9">
    <source>
        <dbReference type="ARBA" id="ARBA00022801"/>
    </source>
</evidence>
<dbReference type="SUPFAM" id="SSF54637">
    <property type="entry name" value="Thioesterase/thiol ester dehydrase-isomerase"/>
    <property type="match status" value="1"/>
</dbReference>
<proteinExistence type="inferred from homology"/>
<evidence type="ECO:0000256" key="1">
    <source>
        <dbReference type="ARBA" id="ARBA00004496"/>
    </source>
</evidence>
<evidence type="ECO:0000256" key="3">
    <source>
        <dbReference type="ARBA" id="ARBA00004632"/>
    </source>
</evidence>
<dbReference type="GeneID" id="102388313"/>
<dbReference type="GO" id="GO:0005743">
    <property type="term" value="C:mitochondrial inner membrane"/>
    <property type="evidence" value="ECO:0007669"/>
    <property type="project" value="UniProtKB-SubCell"/>
</dbReference>
<keyword evidence="14" id="KW-0472">Membrane</keyword>
<keyword evidence="12" id="KW-0443">Lipid metabolism</keyword>
<sequence>MQSSRAVGLRMIRPAKKPQKNRCFFICDFLVDLIQGVVSEPRAVEFLHFSSVESSSPDAAQSRSGTMPAPWTWLRPLPLPCSARSGRRLRTSVLGAVWRSRVALAWELRHSLVPCPGTKAVLGESRTAAARCLLWMSVTQFSQAGWLKDYALPNASWSQDMLNLYNKFVEKSKDGTWKRIPSYQHIIALTNSIKLEAEKPRQDTRIFLRNLDGEGLGFEYVMFFNPAEKRVVTVYQPGPYLEGHEGFTHGGSTATMIDSTCGICSIFLAGKSMTASLSINFKTPILLGSVVLVDSRLDRMEGRKAFLSCQVLSCDGQTLHAEATALFIQVASPSQM</sequence>
<dbReference type="AlphaFoldDB" id="A0A3Q0FS61"/>
<dbReference type="GO" id="GO:0032587">
    <property type="term" value="C:ruffle membrane"/>
    <property type="evidence" value="ECO:0007669"/>
    <property type="project" value="UniProtKB-SubCell"/>
</dbReference>
<dbReference type="Pfam" id="PF03061">
    <property type="entry name" value="4HBT"/>
    <property type="match status" value="1"/>
</dbReference>
<keyword evidence="6" id="KW-0963">Cytoplasm</keyword>
<evidence type="ECO:0000256" key="13">
    <source>
        <dbReference type="ARBA" id="ARBA00023128"/>
    </source>
</evidence>
<evidence type="ECO:0000256" key="4">
    <source>
        <dbReference type="ARBA" id="ARBA00004637"/>
    </source>
</evidence>
<keyword evidence="11" id="KW-0809">Transit peptide</keyword>
<evidence type="ECO:0000256" key="24">
    <source>
        <dbReference type="ARBA" id="ARBA00047969"/>
    </source>
</evidence>
<evidence type="ECO:0000256" key="6">
    <source>
        <dbReference type="ARBA" id="ARBA00022490"/>
    </source>
</evidence>
<dbReference type="PANTHER" id="PTHR12418:SF19">
    <property type="entry name" value="ACYL-COENZYME A THIOESTERASE THEM4"/>
    <property type="match status" value="1"/>
</dbReference>
<comment type="catalytic activity">
    <reaction evidence="23">
        <text>hexadecanoyl-CoA + H2O = hexadecanoate + CoA + H(+)</text>
        <dbReference type="Rhea" id="RHEA:16645"/>
        <dbReference type="ChEBI" id="CHEBI:7896"/>
        <dbReference type="ChEBI" id="CHEBI:15377"/>
        <dbReference type="ChEBI" id="CHEBI:15378"/>
        <dbReference type="ChEBI" id="CHEBI:57287"/>
        <dbReference type="ChEBI" id="CHEBI:57379"/>
        <dbReference type="EC" id="3.1.2.2"/>
    </reaction>
    <physiologicalReaction direction="left-to-right" evidence="23">
        <dbReference type="Rhea" id="RHEA:16646"/>
    </physiologicalReaction>
</comment>
<name>A0A3Q0FS61_ALLSI</name>
<organism evidence="28 29">
    <name type="scientific">Alligator sinensis</name>
    <name type="common">Chinese alligator</name>
    <dbReference type="NCBI Taxonomy" id="38654"/>
    <lineage>
        <taxon>Eukaryota</taxon>
        <taxon>Metazoa</taxon>
        <taxon>Chordata</taxon>
        <taxon>Craniata</taxon>
        <taxon>Vertebrata</taxon>
        <taxon>Euteleostomi</taxon>
        <taxon>Archelosauria</taxon>
        <taxon>Archosauria</taxon>
        <taxon>Crocodylia</taxon>
        <taxon>Alligatoridae</taxon>
        <taxon>Alligatorinae</taxon>
        <taxon>Alligator</taxon>
    </lineage>
</organism>
<reference evidence="29" key="1">
    <citation type="submission" date="2025-08" db="UniProtKB">
        <authorList>
            <consortium name="RefSeq"/>
        </authorList>
    </citation>
    <scope>IDENTIFICATION</scope>
</reference>
<keyword evidence="28" id="KW-1185">Reference proteome</keyword>
<gene>
    <name evidence="29" type="primary">LOC102388313</name>
</gene>
<evidence type="ECO:0000256" key="25">
    <source>
        <dbReference type="ARBA" id="ARBA00048074"/>
    </source>
</evidence>
<dbReference type="GO" id="GO:0005758">
    <property type="term" value="C:mitochondrial intermembrane space"/>
    <property type="evidence" value="ECO:0007669"/>
    <property type="project" value="UniProtKB-SubCell"/>
</dbReference>
<keyword evidence="8" id="KW-0999">Mitochondrion inner membrane</keyword>
<comment type="catalytic activity">
    <reaction evidence="16">
        <text>(5Z,8Z,11Z,14Z)-eicosatetraenoyl-CoA + H2O = (5Z,8Z,11Z,14Z)-eicosatetraenoate + CoA + H(+)</text>
        <dbReference type="Rhea" id="RHEA:40151"/>
        <dbReference type="ChEBI" id="CHEBI:15377"/>
        <dbReference type="ChEBI" id="CHEBI:15378"/>
        <dbReference type="ChEBI" id="CHEBI:32395"/>
        <dbReference type="ChEBI" id="CHEBI:57287"/>
        <dbReference type="ChEBI" id="CHEBI:57368"/>
    </reaction>
    <physiologicalReaction direction="left-to-right" evidence="16">
        <dbReference type="Rhea" id="RHEA:40152"/>
    </physiologicalReaction>
</comment>
<evidence type="ECO:0000256" key="7">
    <source>
        <dbReference type="ARBA" id="ARBA00022703"/>
    </source>
</evidence>
<dbReference type="GO" id="GO:0016787">
    <property type="term" value="F:hydrolase activity"/>
    <property type="evidence" value="ECO:0007669"/>
    <property type="project" value="UniProtKB-KW"/>
</dbReference>
<evidence type="ECO:0000256" key="15">
    <source>
        <dbReference type="ARBA" id="ARBA00023273"/>
    </source>
</evidence>
<keyword evidence="15" id="KW-0966">Cell projection</keyword>
<keyword evidence="13" id="KW-0496">Mitochondrion</keyword>
<dbReference type="CDD" id="cd03443">
    <property type="entry name" value="PaaI_thioesterase"/>
    <property type="match status" value="1"/>
</dbReference>
<evidence type="ECO:0000313" key="29">
    <source>
        <dbReference type="RefSeq" id="XP_025050471.1"/>
    </source>
</evidence>